<comment type="similarity">
    <text evidence="7">Belongs to the PGAP3 family.</text>
</comment>
<dbReference type="PANTHER" id="PTHR13148">
    <property type="entry name" value="PER1-RELATED"/>
    <property type="match status" value="1"/>
</dbReference>
<sequence>MKLTIFLPLLVAFPVQVLASWGDRSNDFQYCLRRCETADCVGQEPAPLLLSLRLTRWISSDNCKYHCMHEITSRDIALGKKVKQYYGKWPFWRLTPV</sequence>
<protein>
    <recommendedName>
        <fullName evidence="7">Post-GPI attachment to proteins factor 3</fullName>
    </recommendedName>
</protein>
<dbReference type="OrthoDB" id="419770at2759"/>
<evidence type="ECO:0000313" key="9">
    <source>
        <dbReference type="Proteomes" id="UP000812287"/>
    </source>
</evidence>
<dbReference type="AlphaFoldDB" id="A0A9P7VME4"/>
<keyword evidence="6" id="KW-0472">Membrane</keyword>
<feature type="signal peptide" evidence="7">
    <location>
        <begin position="1"/>
        <end position="19"/>
    </location>
</feature>
<evidence type="ECO:0000256" key="5">
    <source>
        <dbReference type="ARBA" id="ARBA00022989"/>
    </source>
</evidence>
<evidence type="ECO:0000256" key="3">
    <source>
        <dbReference type="ARBA" id="ARBA00022692"/>
    </source>
</evidence>
<reference evidence="8" key="1">
    <citation type="submission" date="2020-11" db="EMBL/GenBank/DDBJ databases">
        <title>Adaptations for nitrogen fixation in a non-lichenized fungal sporocarp promotes dispersal by wood-feeding termites.</title>
        <authorList>
            <consortium name="DOE Joint Genome Institute"/>
            <person name="Koch R.A."/>
            <person name="Yoon G."/>
            <person name="Arayal U."/>
            <person name="Lail K."/>
            <person name="Amirebrahimi M."/>
            <person name="Labutti K."/>
            <person name="Lipzen A."/>
            <person name="Riley R."/>
            <person name="Barry K."/>
            <person name="Henrissat B."/>
            <person name="Grigoriev I.V."/>
            <person name="Herr J.R."/>
            <person name="Aime M.C."/>
        </authorList>
    </citation>
    <scope>NUCLEOTIDE SEQUENCE</scope>
    <source>
        <strain evidence="8">MCA 3950</strain>
    </source>
</reference>
<evidence type="ECO:0000313" key="8">
    <source>
        <dbReference type="EMBL" id="KAG7443185.1"/>
    </source>
</evidence>
<comment type="caution">
    <text evidence="8">The sequence shown here is derived from an EMBL/GenBank/DDBJ whole genome shotgun (WGS) entry which is preliminary data.</text>
</comment>
<keyword evidence="2 7" id="KW-0337">GPI-anchor biosynthesis</keyword>
<evidence type="ECO:0000256" key="4">
    <source>
        <dbReference type="ARBA" id="ARBA00022729"/>
    </source>
</evidence>
<keyword evidence="4 7" id="KW-0732">Signal</keyword>
<keyword evidence="7" id="KW-0256">Endoplasmic reticulum</keyword>
<evidence type="ECO:0000256" key="1">
    <source>
        <dbReference type="ARBA" id="ARBA00004127"/>
    </source>
</evidence>
<name>A0A9P7VME4_9AGAR</name>
<dbReference type="PANTHER" id="PTHR13148:SF0">
    <property type="entry name" value="POST-GPI ATTACHMENT TO PROTEINS FACTOR 3"/>
    <property type="match status" value="1"/>
</dbReference>
<organism evidence="8 9">
    <name type="scientific">Guyanagaster necrorhizus</name>
    <dbReference type="NCBI Taxonomy" id="856835"/>
    <lineage>
        <taxon>Eukaryota</taxon>
        <taxon>Fungi</taxon>
        <taxon>Dikarya</taxon>
        <taxon>Basidiomycota</taxon>
        <taxon>Agaricomycotina</taxon>
        <taxon>Agaricomycetes</taxon>
        <taxon>Agaricomycetidae</taxon>
        <taxon>Agaricales</taxon>
        <taxon>Marasmiineae</taxon>
        <taxon>Physalacriaceae</taxon>
        <taxon>Guyanagaster</taxon>
    </lineage>
</organism>
<dbReference type="EMBL" id="MU250546">
    <property type="protein sequence ID" value="KAG7443185.1"/>
    <property type="molecule type" value="Genomic_DNA"/>
</dbReference>
<accession>A0A9P7VME4</accession>
<evidence type="ECO:0000256" key="7">
    <source>
        <dbReference type="RuleBase" id="RU365066"/>
    </source>
</evidence>
<dbReference type="GO" id="GO:0005789">
    <property type="term" value="C:endoplasmic reticulum membrane"/>
    <property type="evidence" value="ECO:0007669"/>
    <property type="project" value="UniProtKB-SubCell"/>
</dbReference>
<comment type="function">
    <text evidence="7">Involved in the lipid remodeling steps of GPI-anchor maturation.</text>
</comment>
<comment type="subcellular location">
    <subcellularLocation>
        <location evidence="1">Endomembrane system</location>
        <topology evidence="1">Multi-pass membrane protein</topology>
    </subcellularLocation>
    <subcellularLocation>
        <location evidence="7">Endoplasmic reticulum membrane</location>
        <topology evidence="7">Multi-pass membrane protein</topology>
    </subcellularLocation>
</comment>
<keyword evidence="3" id="KW-0812">Transmembrane</keyword>
<gene>
    <name evidence="8" type="ORF">BT62DRAFT_935137</name>
</gene>
<dbReference type="InterPro" id="IPR007217">
    <property type="entry name" value="Per1-like"/>
</dbReference>
<dbReference type="GO" id="GO:0006506">
    <property type="term" value="P:GPI anchor biosynthetic process"/>
    <property type="evidence" value="ECO:0007669"/>
    <property type="project" value="UniProtKB-KW"/>
</dbReference>
<dbReference type="Proteomes" id="UP000812287">
    <property type="component" value="Unassembled WGS sequence"/>
</dbReference>
<dbReference type="Pfam" id="PF04080">
    <property type="entry name" value="Per1"/>
    <property type="match status" value="1"/>
</dbReference>
<feature type="chain" id="PRO_5040528404" description="Post-GPI attachment to proteins factor 3" evidence="7">
    <location>
        <begin position="20"/>
        <end position="97"/>
    </location>
</feature>
<dbReference type="GeneID" id="66109164"/>
<evidence type="ECO:0000256" key="2">
    <source>
        <dbReference type="ARBA" id="ARBA00022502"/>
    </source>
</evidence>
<keyword evidence="9" id="KW-1185">Reference proteome</keyword>
<keyword evidence="5" id="KW-1133">Transmembrane helix</keyword>
<proteinExistence type="inferred from homology"/>
<dbReference type="RefSeq" id="XP_043036685.1">
    <property type="nucleotide sequence ID" value="XM_043186867.1"/>
</dbReference>
<dbReference type="GO" id="GO:0016788">
    <property type="term" value="F:hydrolase activity, acting on ester bonds"/>
    <property type="evidence" value="ECO:0007669"/>
    <property type="project" value="TreeGrafter"/>
</dbReference>
<evidence type="ECO:0000256" key="6">
    <source>
        <dbReference type="ARBA" id="ARBA00023136"/>
    </source>
</evidence>